<feature type="compositionally biased region" description="Basic and acidic residues" evidence="1">
    <location>
        <begin position="35"/>
        <end position="47"/>
    </location>
</feature>
<accession>A0ABR3SIE5</accession>
<dbReference type="EMBL" id="JAJVDC020000145">
    <property type="protein sequence ID" value="KAL1621722.1"/>
    <property type="molecule type" value="Genomic_DNA"/>
</dbReference>
<keyword evidence="3" id="KW-1185">Reference proteome</keyword>
<evidence type="ECO:0000256" key="1">
    <source>
        <dbReference type="SAM" id="MobiDB-lite"/>
    </source>
</evidence>
<protein>
    <submittedName>
        <fullName evidence="2">Uncharacterized protein</fullName>
    </submittedName>
</protein>
<sequence>MGPVPDKVSRDRLQQLPLQYAHPLQRTNSYPLRGSPKEGYAKSERSENMLRRKTPNGILAAAYDGTASVEQTEKPHAMKHILLPVTTADGAVQQPSIPYGPTQELPLRTPSMIQQGSHNQIQQRMMPENWDLSQFNFDPPNMGQHYGGAMQPAMQAALGPTVSNETGLYGPYWPDGTLVSAIG</sequence>
<reference evidence="2 3" key="1">
    <citation type="submission" date="2024-02" db="EMBL/GenBank/DDBJ databases">
        <title>De novo assembly and annotation of 12 fungi associated with fruit tree decline syndrome in Ontario, Canada.</title>
        <authorList>
            <person name="Sulman M."/>
            <person name="Ellouze W."/>
            <person name="Ilyukhin E."/>
        </authorList>
    </citation>
    <scope>NUCLEOTIDE SEQUENCE [LARGE SCALE GENOMIC DNA]</scope>
    <source>
        <strain evidence="2 3">M1-105</strain>
    </source>
</reference>
<evidence type="ECO:0000313" key="2">
    <source>
        <dbReference type="EMBL" id="KAL1621722.1"/>
    </source>
</evidence>
<dbReference type="Proteomes" id="UP001521116">
    <property type="component" value="Unassembled WGS sequence"/>
</dbReference>
<proteinExistence type="predicted"/>
<evidence type="ECO:0000313" key="3">
    <source>
        <dbReference type="Proteomes" id="UP001521116"/>
    </source>
</evidence>
<comment type="caution">
    <text evidence="2">The sequence shown here is derived from an EMBL/GenBank/DDBJ whole genome shotgun (WGS) entry which is preliminary data.</text>
</comment>
<feature type="region of interest" description="Disordered" evidence="1">
    <location>
        <begin position="1"/>
        <end position="47"/>
    </location>
</feature>
<name>A0ABR3SIE5_9PEZI</name>
<gene>
    <name evidence="2" type="ORF">SLS56_009026</name>
</gene>
<organism evidence="2 3">
    <name type="scientific">Neofusicoccum ribis</name>
    <dbReference type="NCBI Taxonomy" id="45134"/>
    <lineage>
        <taxon>Eukaryota</taxon>
        <taxon>Fungi</taxon>
        <taxon>Dikarya</taxon>
        <taxon>Ascomycota</taxon>
        <taxon>Pezizomycotina</taxon>
        <taxon>Dothideomycetes</taxon>
        <taxon>Dothideomycetes incertae sedis</taxon>
        <taxon>Botryosphaeriales</taxon>
        <taxon>Botryosphaeriaceae</taxon>
        <taxon>Neofusicoccum</taxon>
    </lineage>
</organism>